<feature type="domain" description="Protein kinase" evidence="5">
    <location>
        <begin position="32"/>
        <end position="293"/>
    </location>
</feature>
<keyword evidence="6" id="KW-0723">Serine/threonine-protein kinase</keyword>
<keyword evidence="3 6" id="KW-0418">Kinase</keyword>
<dbReference type="InterPro" id="IPR000719">
    <property type="entry name" value="Prot_kinase_dom"/>
</dbReference>
<reference evidence="7" key="1">
    <citation type="submission" date="2020-05" db="EMBL/GenBank/DDBJ databases">
        <title>Frigoriglobus tundricola gen. nov., sp. nov., a psychrotolerant cellulolytic planctomycete of the family Gemmataceae with two divergent copies of 16S rRNA gene.</title>
        <authorList>
            <person name="Kulichevskaya I.S."/>
            <person name="Ivanova A.A."/>
            <person name="Naumoff D.G."/>
            <person name="Beletsky A.V."/>
            <person name="Rijpstra W.I.C."/>
            <person name="Sinninghe Damste J.S."/>
            <person name="Mardanov A.V."/>
            <person name="Ravin N.V."/>
            <person name="Dedysh S.N."/>
        </authorList>
    </citation>
    <scope>NUCLEOTIDE SEQUENCE [LARGE SCALE GENOMIC DNA]</scope>
    <source>
        <strain evidence="7">PL17</strain>
    </source>
</reference>
<keyword evidence="4" id="KW-0067">ATP-binding</keyword>
<dbReference type="AlphaFoldDB" id="A0A6M5YNH5"/>
<dbReference type="Pfam" id="PF00069">
    <property type="entry name" value="Pkinase"/>
    <property type="match status" value="1"/>
</dbReference>
<dbReference type="PANTHER" id="PTHR43289">
    <property type="entry name" value="MITOGEN-ACTIVATED PROTEIN KINASE KINASE KINASE 20-RELATED"/>
    <property type="match status" value="1"/>
</dbReference>
<evidence type="ECO:0000313" key="6">
    <source>
        <dbReference type="EMBL" id="QJW94843.1"/>
    </source>
</evidence>
<evidence type="ECO:0000313" key="7">
    <source>
        <dbReference type="Proteomes" id="UP000503447"/>
    </source>
</evidence>
<evidence type="ECO:0000256" key="1">
    <source>
        <dbReference type="ARBA" id="ARBA00022679"/>
    </source>
</evidence>
<dbReference type="PROSITE" id="PS50011">
    <property type="entry name" value="PROTEIN_KINASE_DOM"/>
    <property type="match status" value="1"/>
</dbReference>
<dbReference type="PANTHER" id="PTHR43289:SF6">
    <property type="entry name" value="SERINE_THREONINE-PROTEIN KINASE NEKL-3"/>
    <property type="match status" value="1"/>
</dbReference>
<evidence type="ECO:0000256" key="3">
    <source>
        <dbReference type="ARBA" id="ARBA00022777"/>
    </source>
</evidence>
<proteinExistence type="predicted"/>
<evidence type="ECO:0000256" key="2">
    <source>
        <dbReference type="ARBA" id="ARBA00022741"/>
    </source>
</evidence>
<dbReference type="GO" id="GO:0004674">
    <property type="term" value="F:protein serine/threonine kinase activity"/>
    <property type="evidence" value="ECO:0007669"/>
    <property type="project" value="UniProtKB-KW"/>
</dbReference>
<dbReference type="Proteomes" id="UP000503447">
    <property type="component" value="Chromosome"/>
</dbReference>
<dbReference type="KEGG" id="ftj:FTUN_2369"/>
<dbReference type="CDD" id="cd14014">
    <property type="entry name" value="STKc_PknB_like"/>
    <property type="match status" value="1"/>
</dbReference>
<keyword evidence="1" id="KW-0808">Transferase</keyword>
<evidence type="ECO:0000259" key="5">
    <source>
        <dbReference type="PROSITE" id="PS50011"/>
    </source>
</evidence>
<protein>
    <submittedName>
        <fullName evidence="6">Serine/threonine protein kinase</fullName>
    </submittedName>
</protein>
<dbReference type="Gene3D" id="3.30.200.20">
    <property type="entry name" value="Phosphorylase Kinase, domain 1"/>
    <property type="match status" value="1"/>
</dbReference>
<dbReference type="EMBL" id="CP053452">
    <property type="protein sequence ID" value="QJW94843.1"/>
    <property type="molecule type" value="Genomic_DNA"/>
</dbReference>
<organism evidence="6 7">
    <name type="scientific">Frigoriglobus tundricola</name>
    <dbReference type="NCBI Taxonomy" id="2774151"/>
    <lineage>
        <taxon>Bacteria</taxon>
        <taxon>Pseudomonadati</taxon>
        <taxon>Planctomycetota</taxon>
        <taxon>Planctomycetia</taxon>
        <taxon>Gemmatales</taxon>
        <taxon>Gemmataceae</taxon>
        <taxon>Frigoriglobus</taxon>
    </lineage>
</organism>
<dbReference type="GO" id="GO:0005524">
    <property type="term" value="F:ATP binding"/>
    <property type="evidence" value="ECO:0007669"/>
    <property type="project" value="UniProtKB-KW"/>
</dbReference>
<dbReference type="Gene3D" id="1.10.510.10">
    <property type="entry name" value="Transferase(Phosphotransferase) domain 1"/>
    <property type="match status" value="1"/>
</dbReference>
<keyword evidence="7" id="KW-1185">Reference proteome</keyword>
<dbReference type="InterPro" id="IPR011009">
    <property type="entry name" value="Kinase-like_dom_sf"/>
</dbReference>
<keyword evidence="2" id="KW-0547">Nucleotide-binding</keyword>
<sequence length="300" mass="34113">MGVFDFLFGKGKGKSGGSPKKGLKRVTVAKRFELSGRTGQGSMSKVYRAYDRELGRNVCLKLLDKAKTKKFEERFVGLKKPHEGEICMALRHDNIVRTYEHGITEQGEPYLVMEWVEGLGLNYLVETRAPQLKGNRINFMSQLCDAVQYMHSNKWLHRDICPRNVMVDKEGVLKLIDFGLTIPYTPQFCVPGNRTGTPDILAPEIISRKSTDHRVDLFALGVTGYEVFTGQLPWERSVSSEETFRRRLNSKPRTAKELNPQLDDPLSNLLLRSIAREPSERFPSATAFKEALAKLDKQDY</sequence>
<gene>
    <name evidence="6" type="ORF">FTUN_2369</name>
</gene>
<dbReference type="SUPFAM" id="SSF56112">
    <property type="entry name" value="Protein kinase-like (PK-like)"/>
    <property type="match status" value="1"/>
</dbReference>
<dbReference type="PIRSF" id="PIRSF000654">
    <property type="entry name" value="Integrin-linked_kinase"/>
    <property type="match status" value="1"/>
</dbReference>
<name>A0A6M5YNH5_9BACT</name>
<evidence type="ECO:0000256" key="4">
    <source>
        <dbReference type="ARBA" id="ARBA00022840"/>
    </source>
</evidence>
<accession>A0A6M5YNH5</accession>